<protein>
    <submittedName>
        <fullName evidence="3">Uncharacterized protein</fullName>
    </submittedName>
</protein>
<sequence>MKVSSLLKALFVMAAMETRFGAFANNVDVEQNSQESEHVIGHDSLNNKENILNIQDDFSVYENFQILTQEKTVYVTLSPTTIYVTVTKTVGTTTTVYPNTHIPIVLNSPVVSTEAPTPTKKIVSSSVFVVTTETAVVTSLTTTTAIQVPPTVSPTTTTAPTSTDKEEPVPSNDFATTRGELDMILGDRQKYMELLNNTTTAAEAVKTVESPVHESSAPVYGSVFSVLSQKEPESTTEYVPVSTPVLTTPLTSAVPPLSTEPFSTEISSAPASASLIPTSSSVALPSASSASASTSTSSSHFPVKSSLVNRNVTGPTTSADTNQQNATGLEQLLKNFSPYTDLPSADYEFSNGGSGIKAFTVLQGIVTVMAALVGATM</sequence>
<evidence type="ECO:0000313" key="3">
    <source>
        <dbReference type="EMBL" id="ODQ47044.1"/>
    </source>
</evidence>
<feature type="compositionally biased region" description="Low complexity" evidence="1">
    <location>
        <begin position="148"/>
        <end position="162"/>
    </location>
</feature>
<feature type="region of interest" description="Disordered" evidence="1">
    <location>
        <begin position="286"/>
        <end position="324"/>
    </location>
</feature>
<evidence type="ECO:0000256" key="1">
    <source>
        <dbReference type="SAM" id="MobiDB-lite"/>
    </source>
</evidence>
<dbReference type="RefSeq" id="XP_019018157.1">
    <property type="nucleotide sequence ID" value="XM_019163466.1"/>
</dbReference>
<feature type="compositionally biased region" description="Polar residues" evidence="1">
    <location>
        <begin position="306"/>
        <end position="324"/>
    </location>
</feature>
<keyword evidence="4" id="KW-1185">Reference proteome</keyword>
<gene>
    <name evidence="3" type="ORF">PICMEDRAFT_62015</name>
</gene>
<dbReference type="AlphaFoldDB" id="A0A1E3NLN6"/>
<proteinExistence type="predicted"/>
<keyword evidence="2" id="KW-0732">Signal</keyword>
<name>A0A1E3NLN6_9ASCO</name>
<dbReference type="OrthoDB" id="10506279at2759"/>
<evidence type="ECO:0000313" key="4">
    <source>
        <dbReference type="Proteomes" id="UP000094455"/>
    </source>
</evidence>
<organism evidence="3 4">
    <name type="scientific">Pichia membranifaciens NRRL Y-2026</name>
    <dbReference type="NCBI Taxonomy" id="763406"/>
    <lineage>
        <taxon>Eukaryota</taxon>
        <taxon>Fungi</taxon>
        <taxon>Dikarya</taxon>
        <taxon>Ascomycota</taxon>
        <taxon>Saccharomycotina</taxon>
        <taxon>Pichiomycetes</taxon>
        <taxon>Pichiales</taxon>
        <taxon>Pichiaceae</taxon>
        <taxon>Pichia</taxon>
    </lineage>
</organism>
<dbReference type="EMBL" id="KV454002">
    <property type="protein sequence ID" value="ODQ47044.1"/>
    <property type="molecule type" value="Genomic_DNA"/>
</dbReference>
<feature type="compositionally biased region" description="Low complexity" evidence="1">
    <location>
        <begin position="286"/>
        <end position="299"/>
    </location>
</feature>
<dbReference type="Proteomes" id="UP000094455">
    <property type="component" value="Unassembled WGS sequence"/>
</dbReference>
<dbReference type="GeneID" id="30180153"/>
<dbReference type="STRING" id="763406.A0A1E3NLN6"/>
<feature type="signal peptide" evidence="2">
    <location>
        <begin position="1"/>
        <end position="24"/>
    </location>
</feature>
<feature type="region of interest" description="Disordered" evidence="1">
    <location>
        <begin position="148"/>
        <end position="175"/>
    </location>
</feature>
<feature type="chain" id="PRO_5009133418" evidence="2">
    <location>
        <begin position="25"/>
        <end position="377"/>
    </location>
</feature>
<reference evidence="3 4" key="1">
    <citation type="journal article" date="2016" name="Proc. Natl. Acad. Sci. U.S.A.">
        <title>Comparative genomics of biotechnologically important yeasts.</title>
        <authorList>
            <person name="Riley R."/>
            <person name="Haridas S."/>
            <person name="Wolfe K.H."/>
            <person name="Lopes M.R."/>
            <person name="Hittinger C.T."/>
            <person name="Goeker M."/>
            <person name="Salamov A.A."/>
            <person name="Wisecaver J.H."/>
            <person name="Long T.M."/>
            <person name="Calvey C.H."/>
            <person name="Aerts A.L."/>
            <person name="Barry K.W."/>
            <person name="Choi C."/>
            <person name="Clum A."/>
            <person name="Coughlan A.Y."/>
            <person name="Deshpande S."/>
            <person name="Douglass A.P."/>
            <person name="Hanson S.J."/>
            <person name="Klenk H.-P."/>
            <person name="LaButti K.M."/>
            <person name="Lapidus A."/>
            <person name="Lindquist E.A."/>
            <person name="Lipzen A.M."/>
            <person name="Meier-Kolthoff J.P."/>
            <person name="Ohm R.A."/>
            <person name="Otillar R.P."/>
            <person name="Pangilinan J.L."/>
            <person name="Peng Y."/>
            <person name="Rokas A."/>
            <person name="Rosa C.A."/>
            <person name="Scheuner C."/>
            <person name="Sibirny A.A."/>
            <person name="Slot J.C."/>
            <person name="Stielow J.B."/>
            <person name="Sun H."/>
            <person name="Kurtzman C.P."/>
            <person name="Blackwell M."/>
            <person name="Grigoriev I.V."/>
            <person name="Jeffries T.W."/>
        </authorList>
    </citation>
    <scope>NUCLEOTIDE SEQUENCE [LARGE SCALE GENOMIC DNA]</scope>
    <source>
        <strain evidence="3 4">NRRL Y-2026</strain>
    </source>
</reference>
<accession>A0A1E3NLN6</accession>
<evidence type="ECO:0000256" key="2">
    <source>
        <dbReference type="SAM" id="SignalP"/>
    </source>
</evidence>